<dbReference type="InterPro" id="IPR000086">
    <property type="entry name" value="NUDIX_hydrolase_dom"/>
</dbReference>
<evidence type="ECO:0000256" key="2">
    <source>
        <dbReference type="ARBA" id="ARBA00001946"/>
    </source>
</evidence>
<dbReference type="PANTHER" id="PTHR11839">
    <property type="entry name" value="UDP/ADP-SUGAR PYROPHOSPHATASE"/>
    <property type="match status" value="1"/>
</dbReference>
<dbReference type="PANTHER" id="PTHR11839:SF18">
    <property type="entry name" value="NUDIX HYDROLASE DOMAIN-CONTAINING PROTEIN"/>
    <property type="match status" value="1"/>
</dbReference>
<dbReference type="Proteomes" id="UP000266328">
    <property type="component" value="Unassembled WGS sequence"/>
</dbReference>
<evidence type="ECO:0000313" key="9">
    <source>
        <dbReference type="EMBL" id="RIE06505.1"/>
    </source>
</evidence>
<sequence length="189" mass="20872">MKKTGERIIGKGNWLVLREDTFVSESGEEVHWECIARTSDTYVVVVVARLMPSGRYVLLRQYRQAIENTVIGFCAGVAPAGSDPEVEALRELREETGFVGHIVASSGPLKVNVGVSNDDQYIFSAEIDETDPLNQHPQQELEPSEEIEVVLMMKDEIPVFLLSEQAAGRTVGPGVWYMFGALAPLARHA</sequence>
<comment type="cofactor">
    <cofactor evidence="2">
        <name>Mg(2+)</name>
        <dbReference type="ChEBI" id="CHEBI:18420"/>
    </cofactor>
</comment>
<dbReference type="GO" id="GO:0019693">
    <property type="term" value="P:ribose phosphate metabolic process"/>
    <property type="evidence" value="ECO:0007669"/>
    <property type="project" value="TreeGrafter"/>
</dbReference>
<feature type="domain" description="Nudix hydrolase" evidence="8">
    <location>
        <begin position="37"/>
        <end position="179"/>
    </location>
</feature>
<evidence type="ECO:0000256" key="1">
    <source>
        <dbReference type="ARBA" id="ARBA00000847"/>
    </source>
</evidence>
<proteinExistence type="inferred from homology"/>
<comment type="caution">
    <text evidence="9">The sequence shown here is derived from an EMBL/GenBank/DDBJ whole genome shotgun (WGS) entry which is preliminary data.</text>
</comment>
<dbReference type="GO" id="GO:0016787">
    <property type="term" value="F:hydrolase activity"/>
    <property type="evidence" value="ECO:0007669"/>
    <property type="project" value="UniProtKB-KW"/>
</dbReference>
<dbReference type="RefSeq" id="WP_119088695.1">
    <property type="nucleotide sequence ID" value="NZ_QXIS01000009.1"/>
</dbReference>
<dbReference type="AlphaFoldDB" id="A0A398CV46"/>
<comment type="similarity">
    <text evidence="3">Belongs to the Nudix hydrolase family. NudK subfamily.</text>
</comment>
<evidence type="ECO:0000256" key="6">
    <source>
        <dbReference type="ARBA" id="ARBA00032162"/>
    </source>
</evidence>
<dbReference type="OrthoDB" id="9788922at2"/>
<dbReference type="PROSITE" id="PS51462">
    <property type="entry name" value="NUDIX"/>
    <property type="match status" value="1"/>
</dbReference>
<protein>
    <recommendedName>
        <fullName evidence="4">GDP-mannose pyrophosphatase</fullName>
    </recommendedName>
    <alternativeName>
        <fullName evidence="6">GDP-mannose hydrolase</fullName>
    </alternativeName>
    <alternativeName>
        <fullName evidence="7">GDPMK</fullName>
    </alternativeName>
</protein>
<organism evidence="9 10">
    <name type="scientific">Candidatus Cryosericum terrychapinii</name>
    <dbReference type="NCBI Taxonomy" id="2290919"/>
    <lineage>
        <taxon>Bacteria</taxon>
        <taxon>Pseudomonadati</taxon>
        <taxon>Caldisericota/Cryosericota group</taxon>
        <taxon>Candidatus Cryosericota</taxon>
        <taxon>Candidatus Cryosericia</taxon>
        <taxon>Candidatus Cryosericales</taxon>
        <taxon>Candidatus Cryosericaceae</taxon>
        <taxon>Candidatus Cryosericum</taxon>
    </lineage>
</organism>
<dbReference type="SUPFAM" id="SSF55811">
    <property type="entry name" value="Nudix"/>
    <property type="match status" value="1"/>
</dbReference>
<dbReference type="GO" id="GO:0006753">
    <property type="term" value="P:nucleoside phosphate metabolic process"/>
    <property type="evidence" value="ECO:0007669"/>
    <property type="project" value="TreeGrafter"/>
</dbReference>
<dbReference type="Pfam" id="PF00293">
    <property type="entry name" value="NUDIX"/>
    <property type="match status" value="1"/>
</dbReference>
<evidence type="ECO:0000256" key="5">
    <source>
        <dbReference type="ARBA" id="ARBA00022801"/>
    </source>
</evidence>
<comment type="catalytic activity">
    <reaction evidence="1">
        <text>GDP-alpha-D-mannose + H2O = alpha-D-mannose 1-phosphate + GMP + 2 H(+)</text>
        <dbReference type="Rhea" id="RHEA:27978"/>
        <dbReference type="ChEBI" id="CHEBI:15377"/>
        <dbReference type="ChEBI" id="CHEBI:15378"/>
        <dbReference type="ChEBI" id="CHEBI:57527"/>
        <dbReference type="ChEBI" id="CHEBI:58115"/>
        <dbReference type="ChEBI" id="CHEBI:58409"/>
    </reaction>
</comment>
<evidence type="ECO:0000256" key="4">
    <source>
        <dbReference type="ARBA" id="ARBA00016377"/>
    </source>
</evidence>
<evidence type="ECO:0000256" key="3">
    <source>
        <dbReference type="ARBA" id="ARBA00007275"/>
    </source>
</evidence>
<keyword evidence="10" id="KW-1185">Reference proteome</keyword>
<gene>
    <name evidence="9" type="ORF">SMC7_01900</name>
</gene>
<accession>A0A398CV46</accession>
<keyword evidence="5 9" id="KW-0378">Hydrolase</keyword>
<evidence type="ECO:0000256" key="7">
    <source>
        <dbReference type="ARBA" id="ARBA00032272"/>
    </source>
</evidence>
<evidence type="ECO:0000259" key="8">
    <source>
        <dbReference type="PROSITE" id="PS51462"/>
    </source>
</evidence>
<dbReference type="InterPro" id="IPR015797">
    <property type="entry name" value="NUDIX_hydrolase-like_dom_sf"/>
</dbReference>
<name>A0A398CV46_9BACT</name>
<dbReference type="Gene3D" id="3.90.79.10">
    <property type="entry name" value="Nucleoside Triphosphate Pyrophosphohydrolase"/>
    <property type="match status" value="1"/>
</dbReference>
<evidence type="ECO:0000313" key="10">
    <source>
        <dbReference type="Proteomes" id="UP000266328"/>
    </source>
</evidence>
<dbReference type="GO" id="GO:0005829">
    <property type="term" value="C:cytosol"/>
    <property type="evidence" value="ECO:0007669"/>
    <property type="project" value="TreeGrafter"/>
</dbReference>
<dbReference type="EMBL" id="QXIS01000009">
    <property type="protein sequence ID" value="RIE06505.1"/>
    <property type="molecule type" value="Genomic_DNA"/>
</dbReference>
<reference evidence="9 10" key="1">
    <citation type="submission" date="2018-09" db="EMBL/GenBank/DDBJ databases">
        <title>Discovery and Ecogenomic Context for Candidatus Cryosericales, a Global Caldiserica Order Active in Thawing Permafrost.</title>
        <authorList>
            <person name="Martinez M.A."/>
            <person name="Woodcroft B.J."/>
            <person name="Ignacio Espinoza J.C."/>
            <person name="Zayed A."/>
            <person name="Singleton C.M."/>
            <person name="Boyd J."/>
            <person name="Li Y.-F."/>
            <person name="Purvine S."/>
            <person name="Maughan H."/>
            <person name="Hodgkins S.B."/>
            <person name="Anderson D."/>
            <person name="Sederholm M."/>
            <person name="Temperton B."/>
            <person name="Saleska S.R."/>
            <person name="Tyson G.W."/>
            <person name="Rich V.I."/>
        </authorList>
    </citation>
    <scope>NUCLEOTIDE SEQUENCE [LARGE SCALE GENOMIC DNA]</scope>
    <source>
        <strain evidence="9 10">SMC7</strain>
    </source>
</reference>